<dbReference type="InterPro" id="IPR003765">
    <property type="entry name" value="NO3_reductase_chaperone_NarJ"/>
</dbReference>
<reference evidence="3" key="1">
    <citation type="journal article" date="2021" name="Nat. Microbiol.">
        <title>Cocultivation of an ultrasmall environmental parasitic bacterium with lytic ability against bacteria associated with wastewater foams.</title>
        <authorList>
            <person name="Batinovic S."/>
            <person name="Rose J.J.A."/>
            <person name="Ratcliffe J."/>
            <person name="Seviour R.J."/>
            <person name="Petrovski S."/>
        </authorList>
    </citation>
    <scope>NUCLEOTIDE SEQUENCE</scope>
    <source>
        <strain evidence="3">CON9</strain>
    </source>
</reference>
<sequence>MRIPLLQHKPAISDWRIVHQGASWCLSYPDERLLGLLPLIRSALDEQPRSGPVALLGNVVEALLRADPDELCHAYVDVFDLSRNHTLYLTYWTDGDTRRRGESLGAVKQLYRDSGFVTDLRGELPDHLPIVLEFTARADQERGLQLLTRYRGALEQIERALRDRGSLYSDALTAVIATLPDTPSDLNPIAQHRTPFESVGLEPYDPRLLPLQPTQAPNRR</sequence>
<evidence type="ECO:0000313" key="3">
    <source>
        <dbReference type="EMBL" id="QHN36314.1"/>
    </source>
</evidence>
<dbReference type="PANTHER" id="PTHR43680">
    <property type="entry name" value="NITRATE REDUCTASE MOLYBDENUM COFACTOR ASSEMBLY CHAPERONE"/>
    <property type="match status" value="1"/>
</dbReference>
<name>A0ABX6ILS0_9ACTN</name>
<evidence type="ECO:0000313" key="4">
    <source>
        <dbReference type="Proteomes" id="UP001059836"/>
    </source>
</evidence>
<organism evidence="3 4">
    <name type="scientific">Gordonia pseudamarae</name>
    <dbReference type="NCBI Taxonomy" id="2831662"/>
    <lineage>
        <taxon>Bacteria</taxon>
        <taxon>Bacillati</taxon>
        <taxon>Actinomycetota</taxon>
        <taxon>Actinomycetes</taxon>
        <taxon>Mycobacteriales</taxon>
        <taxon>Gordoniaceae</taxon>
        <taxon>Gordonia</taxon>
    </lineage>
</organism>
<dbReference type="NCBIfam" id="TIGR00684">
    <property type="entry name" value="narJ"/>
    <property type="match status" value="1"/>
</dbReference>
<feature type="region of interest" description="Disordered" evidence="2">
    <location>
        <begin position="200"/>
        <end position="220"/>
    </location>
</feature>
<dbReference type="Pfam" id="PF02613">
    <property type="entry name" value="Nitrate_red_del"/>
    <property type="match status" value="1"/>
</dbReference>
<dbReference type="EMBL" id="CP045809">
    <property type="protein sequence ID" value="QHN36314.1"/>
    <property type="molecule type" value="Genomic_DNA"/>
</dbReference>
<keyword evidence="4" id="KW-1185">Reference proteome</keyword>
<dbReference type="PANTHER" id="PTHR43680:SF2">
    <property type="entry name" value="NITRATE REDUCTASE MOLYBDENUM COFACTOR ASSEMBLY CHAPERONE NARJ"/>
    <property type="match status" value="1"/>
</dbReference>
<dbReference type="RefSeq" id="WP_213244574.1">
    <property type="nucleotide sequence ID" value="NZ_CP045806.1"/>
</dbReference>
<gene>
    <name evidence="3" type="primary">narJ</name>
    <name evidence="3" type="ORF">GII31_16985</name>
</gene>
<proteinExistence type="predicted"/>
<dbReference type="Proteomes" id="UP001059836">
    <property type="component" value="Chromosome"/>
</dbReference>
<dbReference type="InterPro" id="IPR020945">
    <property type="entry name" value="DMSO/NO3_reduct_chaperone"/>
</dbReference>
<keyword evidence="1" id="KW-0534">Nitrate assimilation</keyword>
<protein>
    <submittedName>
        <fullName evidence="3">Nitrate reductase molybdenum cofactor assembly chaperone</fullName>
    </submittedName>
</protein>
<evidence type="ECO:0000256" key="1">
    <source>
        <dbReference type="ARBA" id="ARBA00023063"/>
    </source>
</evidence>
<evidence type="ECO:0000256" key="2">
    <source>
        <dbReference type="SAM" id="MobiDB-lite"/>
    </source>
</evidence>
<dbReference type="SUPFAM" id="SSF89155">
    <property type="entry name" value="TorD-like"/>
    <property type="match status" value="1"/>
</dbReference>
<dbReference type="InterPro" id="IPR036411">
    <property type="entry name" value="TorD-like_sf"/>
</dbReference>
<dbReference type="Gene3D" id="1.10.3480.10">
    <property type="entry name" value="TorD-like"/>
    <property type="match status" value="1"/>
</dbReference>
<accession>A0ABX6ILS0</accession>